<accession>A0ABY6YMJ7</accession>
<gene>
    <name evidence="2" type="ORF">OUQ99_29605</name>
</gene>
<dbReference type="Proteomes" id="UP001156498">
    <property type="component" value="Chromosome"/>
</dbReference>
<protein>
    <submittedName>
        <fullName evidence="2">Uncharacterized protein</fullName>
    </submittedName>
</protein>
<organism evidence="2 3">
    <name type="scientific">Streptomonospora nanhaiensis</name>
    <dbReference type="NCBI Taxonomy" id="1323731"/>
    <lineage>
        <taxon>Bacteria</taxon>
        <taxon>Bacillati</taxon>
        <taxon>Actinomycetota</taxon>
        <taxon>Actinomycetes</taxon>
        <taxon>Streptosporangiales</taxon>
        <taxon>Nocardiopsidaceae</taxon>
        <taxon>Streptomonospora</taxon>
    </lineage>
</organism>
<dbReference type="EMBL" id="CP113264">
    <property type="protein sequence ID" value="WAE73256.1"/>
    <property type="molecule type" value="Genomic_DNA"/>
</dbReference>
<evidence type="ECO:0000256" key="1">
    <source>
        <dbReference type="SAM" id="MobiDB-lite"/>
    </source>
</evidence>
<sequence>MKQGETHNSIGGGVHGGVAVSAGRIGSVTVHHHAAGPGPARPPADPWPERVDRSPVWDRVREGSDSGPFREV</sequence>
<feature type="compositionally biased region" description="Basic and acidic residues" evidence="1">
    <location>
        <begin position="47"/>
        <end position="72"/>
    </location>
</feature>
<feature type="region of interest" description="Disordered" evidence="1">
    <location>
        <begin position="24"/>
        <end position="72"/>
    </location>
</feature>
<proteinExistence type="predicted"/>
<reference evidence="2 3" key="1">
    <citation type="journal article" date="2013" name="Int. J. Syst. Evol. Microbiol.">
        <title>Description of Streptomonospora sediminis sp. nov. and Streptomonospora nanhaiensis sp. nov., and reclassification of Nocardiopsis arabia Hozzein &amp; Goodfellow 2008 as Streptomonospora arabica comb. nov. and emended description of the genus Streptomonospora.</title>
        <authorList>
            <person name="Zhang D.F."/>
            <person name="Pan H.Q."/>
            <person name="He J."/>
            <person name="Zhang X.M."/>
            <person name="Zhang Y.G."/>
            <person name="Klenk H.P."/>
            <person name="Hu J.C."/>
            <person name="Li W.J."/>
        </authorList>
    </citation>
    <scope>NUCLEOTIDE SEQUENCE [LARGE SCALE GENOMIC DNA]</scope>
    <source>
        <strain evidence="2 3">12A09</strain>
    </source>
</reference>
<dbReference type="RefSeq" id="WP_267947043.1">
    <property type="nucleotide sequence ID" value="NZ_CP113264.1"/>
</dbReference>
<evidence type="ECO:0000313" key="2">
    <source>
        <dbReference type="EMBL" id="WAE73256.1"/>
    </source>
</evidence>
<evidence type="ECO:0000313" key="3">
    <source>
        <dbReference type="Proteomes" id="UP001156498"/>
    </source>
</evidence>
<name>A0ABY6YMJ7_9ACTN</name>
<keyword evidence="3" id="KW-1185">Reference proteome</keyword>